<organism evidence="2 3">
    <name type="scientific">Tanacetum coccineum</name>
    <dbReference type="NCBI Taxonomy" id="301880"/>
    <lineage>
        <taxon>Eukaryota</taxon>
        <taxon>Viridiplantae</taxon>
        <taxon>Streptophyta</taxon>
        <taxon>Embryophyta</taxon>
        <taxon>Tracheophyta</taxon>
        <taxon>Spermatophyta</taxon>
        <taxon>Magnoliopsida</taxon>
        <taxon>eudicotyledons</taxon>
        <taxon>Gunneridae</taxon>
        <taxon>Pentapetalae</taxon>
        <taxon>asterids</taxon>
        <taxon>campanulids</taxon>
        <taxon>Asterales</taxon>
        <taxon>Asteraceae</taxon>
        <taxon>Asteroideae</taxon>
        <taxon>Anthemideae</taxon>
        <taxon>Anthemidinae</taxon>
        <taxon>Tanacetum</taxon>
    </lineage>
</organism>
<sequence>MYQSNKRKICEGESPKSNEKNVKRSRLEGEASNNQTKNEDTQEGKKLMELGKNKEKMKATNIDTEVQKEKYWPGDKWWYYELKMELFKQMHEEEERLAYKQHYREAIAARQHRLREEADTSFHQ</sequence>
<feature type="compositionally biased region" description="Basic and acidic residues" evidence="1">
    <location>
        <begin position="8"/>
        <end position="29"/>
    </location>
</feature>
<accession>A0ABQ5AP92</accession>
<evidence type="ECO:0000313" key="3">
    <source>
        <dbReference type="Proteomes" id="UP001151760"/>
    </source>
</evidence>
<dbReference type="Proteomes" id="UP001151760">
    <property type="component" value="Unassembled WGS sequence"/>
</dbReference>
<feature type="compositionally biased region" description="Basic and acidic residues" evidence="1">
    <location>
        <begin position="37"/>
        <end position="54"/>
    </location>
</feature>
<feature type="region of interest" description="Disordered" evidence="1">
    <location>
        <begin position="1"/>
        <end position="54"/>
    </location>
</feature>
<evidence type="ECO:0000256" key="1">
    <source>
        <dbReference type="SAM" id="MobiDB-lite"/>
    </source>
</evidence>
<protein>
    <submittedName>
        <fullName evidence="2">Uncharacterized protein</fullName>
    </submittedName>
</protein>
<name>A0ABQ5AP92_9ASTR</name>
<gene>
    <name evidence="2" type="ORF">Tco_0838937</name>
</gene>
<dbReference type="EMBL" id="BQNB010012512">
    <property type="protein sequence ID" value="GJT04475.1"/>
    <property type="molecule type" value="Genomic_DNA"/>
</dbReference>
<reference evidence="2" key="1">
    <citation type="journal article" date="2022" name="Int. J. Mol. Sci.">
        <title>Draft Genome of Tanacetum Coccineum: Genomic Comparison of Closely Related Tanacetum-Family Plants.</title>
        <authorList>
            <person name="Yamashiro T."/>
            <person name="Shiraishi A."/>
            <person name="Nakayama K."/>
            <person name="Satake H."/>
        </authorList>
    </citation>
    <scope>NUCLEOTIDE SEQUENCE</scope>
</reference>
<keyword evidence="3" id="KW-1185">Reference proteome</keyword>
<proteinExistence type="predicted"/>
<evidence type="ECO:0000313" key="2">
    <source>
        <dbReference type="EMBL" id="GJT04475.1"/>
    </source>
</evidence>
<reference evidence="2" key="2">
    <citation type="submission" date="2022-01" db="EMBL/GenBank/DDBJ databases">
        <authorList>
            <person name="Yamashiro T."/>
            <person name="Shiraishi A."/>
            <person name="Satake H."/>
            <person name="Nakayama K."/>
        </authorList>
    </citation>
    <scope>NUCLEOTIDE SEQUENCE</scope>
</reference>
<comment type="caution">
    <text evidence="2">The sequence shown here is derived from an EMBL/GenBank/DDBJ whole genome shotgun (WGS) entry which is preliminary data.</text>
</comment>